<accession>A0A2R6RZQ5</accession>
<evidence type="ECO:0000256" key="3">
    <source>
        <dbReference type="ARBA" id="ARBA00023180"/>
    </source>
</evidence>
<feature type="binding site" description="axial binding residue" evidence="4">
    <location>
        <position position="64"/>
    </location>
    <ligand>
        <name>heme b</name>
        <dbReference type="ChEBI" id="CHEBI:60344"/>
    </ligand>
    <ligandPart>
        <name>Fe</name>
        <dbReference type="ChEBI" id="CHEBI:18248"/>
    </ligandPart>
</feature>
<dbReference type="Proteomes" id="UP000186601">
    <property type="component" value="Unassembled WGS sequence"/>
</dbReference>
<dbReference type="PRINTS" id="PR00462">
    <property type="entry name" value="LIGNINASE"/>
</dbReference>
<evidence type="ECO:0000313" key="8">
    <source>
        <dbReference type="EMBL" id="PSS35496.1"/>
    </source>
</evidence>
<protein>
    <recommendedName>
        <fullName evidence="5">Peroxidase</fullName>
        <ecNumber evidence="5">1.11.1.-</ecNumber>
    </recommendedName>
</protein>
<keyword evidence="5" id="KW-0575">Peroxidase</keyword>
<feature type="domain" description="Fungal ligninase C-terminal" evidence="7">
    <location>
        <begin position="131"/>
        <end position="206"/>
    </location>
</feature>
<dbReference type="PROSITE" id="PS00435">
    <property type="entry name" value="PEROXIDASE_1"/>
    <property type="match status" value="1"/>
</dbReference>
<comment type="caution">
    <text evidence="8">The sequence shown here is derived from an EMBL/GenBank/DDBJ whole genome shotgun (WGS) entry which is preliminary data.</text>
</comment>
<evidence type="ECO:0000256" key="5">
    <source>
        <dbReference type="RuleBase" id="RU363051"/>
    </source>
</evidence>
<evidence type="ECO:0000259" key="6">
    <source>
        <dbReference type="Pfam" id="PF00141"/>
    </source>
</evidence>
<comment type="similarity">
    <text evidence="1 5">Belongs to the peroxidase family. Ligninase subfamily.</text>
</comment>
<keyword evidence="4 5" id="KW-0479">Metal-binding</keyword>
<dbReference type="Gene3D" id="1.10.420.10">
    <property type="entry name" value="Peroxidase, domain 2"/>
    <property type="match status" value="1"/>
</dbReference>
<dbReference type="GO" id="GO:0046872">
    <property type="term" value="F:metal ion binding"/>
    <property type="evidence" value="ECO:0007669"/>
    <property type="project" value="UniProtKB-UniRule"/>
</dbReference>
<dbReference type="EMBL" id="MLYV02000125">
    <property type="protein sequence ID" value="PSS35496.1"/>
    <property type="molecule type" value="Genomic_DNA"/>
</dbReference>
<feature type="non-terminal residue" evidence="8">
    <location>
        <position position="1"/>
    </location>
</feature>
<keyword evidence="4" id="KW-0408">Iron</keyword>
<sequence>IQFAGAVGVANCLGAPQLPVFIATQPAPDKTVPEPFDTVDSILARFADAGNFTTQEVVWLLASHSIAAQDHVDPTIPGTPFDSTPEVFDTQFFVETQLRGTLFPGTGGNQGEVESPLLGEFRLQSDSESRLQTLFTAAFRKMTILGSSEADLIECSEVIGTPPSGDIPPAHLPAGLTMNDIEQACATTPFPSLSADPGPATSVAPV</sequence>
<evidence type="ECO:0000313" key="9">
    <source>
        <dbReference type="Proteomes" id="UP000186601"/>
    </source>
</evidence>
<organism evidence="8 9">
    <name type="scientific">Hermanssonia centrifuga</name>
    <dbReference type="NCBI Taxonomy" id="98765"/>
    <lineage>
        <taxon>Eukaryota</taxon>
        <taxon>Fungi</taxon>
        <taxon>Dikarya</taxon>
        <taxon>Basidiomycota</taxon>
        <taxon>Agaricomycotina</taxon>
        <taxon>Agaricomycetes</taxon>
        <taxon>Polyporales</taxon>
        <taxon>Meruliaceae</taxon>
        <taxon>Hermanssonia</taxon>
    </lineage>
</organism>
<dbReference type="InterPro" id="IPR024589">
    <property type="entry name" value="Ligninase_C"/>
</dbReference>
<keyword evidence="4" id="KW-0349">Heme</keyword>
<dbReference type="InterPro" id="IPR002016">
    <property type="entry name" value="Haem_peroxidase"/>
</dbReference>
<reference evidence="8 9" key="1">
    <citation type="submission" date="2018-02" db="EMBL/GenBank/DDBJ databases">
        <title>Genome sequence of the basidiomycete white-rot fungus Phlebia centrifuga.</title>
        <authorList>
            <person name="Granchi Z."/>
            <person name="Peng M."/>
            <person name="de Vries R.P."/>
            <person name="Hilden K."/>
            <person name="Makela M.R."/>
            <person name="Grigoriev I."/>
            <person name="Riley R."/>
        </authorList>
    </citation>
    <scope>NUCLEOTIDE SEQUENCE [LARGE SCALE GENOMIC DNA]</scope>
    <source>
        <strain evidence="8 9">FBCC195</strain>
    </source>
</reference>
<keyword evidence="5" id="KW-0560">Oxidoreductase</keyword>
<evidence type="ECO:0000256" key="4">
    <source>
        <dbReference type="PIRSR" id="PIRSR601621-2"/>
    </source>
</evidence>
<dbReference type="STRING" id="98765.A0A2R6RZQ5"/>
<keyword evidence="9" id="KW-1185">Reference proteome</keyword>
<keyword evidence="4 5" id="KW-0106">Calcium</keyword>
<dbReference type="InterPro" id="IPR001621">
    <property type="entry name" value="Ligninase"/>
</dbReference>
<comment type="cofactor">
    <cofactor evidence="4 5">
        <name>Ca(2+)</name>
        <dbReference type="ChEBI" id="CHEBI:29108"/>
    </cofactor>
    <text evidence="4 5">Binds 2 calcium ions per subunit.</text>
</comment>
<proteinExistence type="inferred from homology"/>
<dbReference type="GO" id="GO:0020037">
    <property type="term" value="F:heme binding"/>
    <property type="evidence" value="ECO:0007669"/>
    <property type="project" value="UniProtKB-UniRule"/>
</dbReference>
<feature type="domain" description="Plant heme peroxidase family profile" evidence="6">
    <location>
        <begin position="1"/>
        <end position="128"/>
    </location>
</feature>
<feature type="binding site" evidence="4">
    <location>
        <position position="65"/>
    </location>
    <ligand>
        <name>Ca(2+)</name>
        <dbReference type="ChEBI" id="CHEBI:29108"/>
        <label>2</label>
    </ligand>
</feature>
<dbReference type="SUPFAM" id="SSF48113">
    <property type="entry name" value="Heme-dependent peroxidases"/>
    <property type="match status" value="1"/>
</dbReference>
<dbReference type="GO" id="GO:0006979">
    <property type="term" value="P:response to oxidative stress"/>
    <property type="evidence" value="ECO:0007669"/>
    <property type="project" value="InterPro"/>
</dbReference>
<feature type="binding site" evidence="4">
    <location>
        <position position="82"/>
    </location>
    <ligand>
        <name>Ca(2+)</name>
        <dbReference type="ChEBI" id="CHEBI:29108"/>
        <label>2</label>
    </ligand>
</feature>
<gene>
    <name evidence="8" type="ORF">PHLCEN_2v1551</name>
</gene>
<comment type="cofactor">
    <cofactor evidence="4">
        <name>heme b</name>
        <dbReference type="ChEBI" id="CHEBI:60344"/>
    </cofactor>
    <text evidence="4">Binds 1 heme b (iron(II)-protoporphyrin IX) group per subunit.</text>
</comment>
<dbReference type="Pfam" id="PF00141">
    <property type="entry name" value="peroxidase"/>
    <property type="match status" value="1"/>
</dbReference>
<dbReference type="EC" id="1.11.1.-" evidence="5"/>
<name>A0A2R6RZQ5_9APHY</name>
<feature type="binding site" evidence="4">
    <location>
        <position position="89"/>
    </location>
    <ligand>
        <name>Ca(2+)</name>
        <dbReference type="ChEBI" id="CHEBI:29108"/>
        <label>2</label>
    </ligand>
</feature>
<keyword evidence="3" id="KW-0325">Glycoprotein</keyword>
<evidence type="ECO:0000256" key="1">
    <source>
        <dbReference type="ARBA" id="ARBA00006089"/>
    </source>
</evidence>
<dbReference type="Pfam" id="PF11895">
    <property type="entry name" value="Peroxidase_ext"/>
    <property type="match status" value="1"/>
</dbReference>
<dbReference type="OrthoDB" id="2113341at2759"/>
<dbReference type="InterPro" id="IPR019793">
    <property type="entry name" value="Peroxidases_heam-ligand_BS"/>
</dbReference>
<dbReference type="AlphaFoldDB" id="A0A2R6RZQ5"/>
<evidence type="ECO:0000259" key="7">
    <source>
        <dbReference type="Pfam" id="PF11895"/>
    </source>
</evidence>
<feature type="binding site" evidence="4">
    <location>
        <position position="84"/>
    </location>
    <ligand>
        <name>Ca(2+)</name>
        <dbReference type="ChEBI" id="CHEBI:29108"/>
        <label>2</label>
    </ligand>
</feature>
<evidence type="ECO:0000256" key="2">
    <source>
        <dbReference type="ARBA" id="ARBA00023157"/>
    </source>
</evidence>
<dbReference type="GO" id="GO:0004601">
    <property type="term" value="F:peroxidase activity"/>
    <property type="evidence" value="ECO:0007669"/>
    <property type="project" value="UniProtKB-KW"/>
</dbReference>
<dbReference type="InterPro" id="IPR010255">
    <property type="entry name" value="Haem_peroxidase_sf"/>
</dbReference>
<keyword evidence="2" id="KW-1015">Disulfide bond</keyword>